<dbReference type="PANTHER" id="PTHR43479">
    <property type="entry name" value="ACREF/ENVCD OPERON REPRESSOR-RELATED"/>
    <property type="match status" value="1"/>
</dbReference>
<evidence type="ECO:0000313" key="4">
    <source>
        <dbReference type="EMBL" id="MTV82255.1"/>
    </source>
</evidence>
<dbReference type="AlphaFoldDB" id="A0A7X2XW99"/>
<sequence>MHSKRAILRAVDFKKVMNFMASKRQAYYDATHEALIDSARELFKTKGYASTTVSDITTNANKTRTTFYHYFPDGKVNLIQTLMEHDVTPKFKALGNKIDGLKETPVETAFKIINRDFTEMFVASLYLWQADIYFQDELYPALKEITDDEYSGLTEKLANFIADRQKRSELVQFDPVTGAKLFLAPALQSIVLSFSGADSDIYDTKQVELLIQQWLV</sequence>
<dbReference type="Proteomes" id="UP000466388">
    <property type="component" value="Unassembled WGS sequence"/>
</dbReference>
<dbReference type="InterPro" id="IPR050624">
    <property type="entry name" value="HTH-type_Tx_Regulator"/>
</dbReference>
<name>A0A7X2XW99_9LACO</name>
<evidence type="ECO:0000259" key="3">
    <source>
        <dbReference type="PROSITE" id="PS50977"/>
    </source>
</evidence>
<dbReference type="SUPFAM" id="SSF46689">
    <property type="entry name" value="Homeodomain-like"/>
    <property type="match status" value="1"/>
</dbReference>
<reference evidence="4 5" key="1">
    <citation type="submission" date="2019-11" db="EMBL/GenBank/DDBJ databases">
        <title>Lactobacillus sp. nov. CRM56-3, isolated from fermented tea leaves.</title>
        <authorList>
            <person name="Phuengjayaem S."/>
            <person name="Tanasupawat S."/>
        </authorList>
    </citation>
    <scope>NUCLEOTIDE SEQUENCE [LARGE SCALE GENOMIC DNA]</scope>
    <source>
        <strain evidence="4 5">CRM56-3</strain>
    </source>
</reference>
<dbReference type="InterPro" id="IPR009057">
    <property type="entry name" value="Homeodomain-like_sf"/>
</dbReference>
<keyword evidence="1 2" id="KW-0238">DNA-binding</keyword>
<dbReference type="PANTHER" id="PTHR43479:SF11">
    <property type="entry name" value="ACREF_ENVCD OPERON REPRESSOR-RELATED"/>
    <property type="match status" value="1"/>
</dbReference>
<accession>A0A7X2XW99</accession>
<evidence type="ECO:0000256" key="1">
    <source>
        <dbReference type="ARBA" id="ARBA00023125"/>
    </source>
</evidence>
<organism evidence="4 5">
    <name type="scientific">Secundilactobacillus folii</name>
    <dbReference type="NCBI Taxonomy" id="2678357"/>
    <lineage>
        <taxon>Bacteria</taxon>
        <taxon>Bacillati</taxon>
        <taxon>Bacillota</taxon>
        <taxon>Bacilli</taxon>
        <taxon>Lactobacillales</taxon>
        <taxon>Lactobacillaceae</taxon>
        <taxon>Secundilactobacillus</taxon>
    </lineage>
</organism>
<proteinExistence type="predicted"/>
<keyword evidence="5" id="KW-1185">Reference proteome</keyword>
<evidence type="ECO:0000313" key="5">
    <source>
        <dbReference type="Proteomes" id="UP000466388"/>
    </source>
</evidence>
<comment type="caution">
    <text evidence="4">The sequence shown here is derived from an EMBL/GenBank/DDBJ whole genome shotgun (WGS) entry which is preliminary data.</text>
</comment>
<protein>
    <submittedName>
        <fullName evidence="4">TetR family transcriptional regulator</fullName>
    </submittedName>
</protein>
<dbReference type="Gene3D" id="1.10.357.10">
    <property type="entry name" value="Tetracycline Repressor, domain 2"/>
    <property type="match status" value="1"/>
</dbReference>
<feature type="DNA-binding region" description="H-T-H motif" evidence="2">
    <location>
        <begin position="52"/>
        <end position="71"/>
    </location>
</feature>
<gene>
    <name evidence="4" type="ORF">GM612_06270</name>
</gene>
<dbReference type="GO" id="GO:0003677">
    <property type="term" value="F:DNA binding"/>
    <property type="evidence" value="ECO:0007669"/>
    <property type="project" value="UniProtKB-UniRule"/>
</dbReference>
<feature type="domain" description="HTH tetR-type" evidence="3">
    <location>
        <begin position="29"/>
        <end position="89"/>
    </location>
</feature>
<dbReference type="EMBL" id="WNJO01000006">
    <property type="protein sequence ID" value="MTV82255.1"/>
    <property type="molecule type" value="Genomic_DNA"/>
</dbReference>
<dbReference type="PROSITE" id="PS50977">
    <property type="entry name" value="HTH_TETR_2"/>
    <property type="match status" value="1"/>
</dbReference>
<dbReference type="InterPro" id="IPR001647">
    <property type="entry name" value="HTH_TetR"/>
</dbReference>
<dbReference type="Pfam" id="PF00440">
    <property type="entry name" value="TetR_N"/>
    <property type="match status" value="1"/>
</dbReference>
<evidence type="ECO:0000256" key="2">
    <source>
        <dbReference type="PROSITE-ProRule" id="PRU00335"/>
    </source>
</evidence>